<gene>
    <name evidence="2" type="ORF">FAZ21_02360</name>
</gene>
<dbReference type="OrthoDB" id="9780392at2"/>
<feature type="domain" description="Hemerythrin-like" evidence="1">
    <location>
        <begin position="15"/>
        <end position="150"/>
    </location>
</feature>
<comment type="caution">
    <text evidence="2">The sequence shown here is derived from an EMBL/GenBank/DDBJ whole genome shotgun (WGS) entry which is preliminary data.</text>
</comment>
<evidence type="ECO:0000313" key="3">
    <source>
        <dbReference type="Proteomes" id="UP000310016"/>
    </source>
</evidence>
<dbReference type="Gene3D" id="1.20.120.520">
    <property type="entry name" value="nmb1532 protein domain like"/>
    <property type="match status" value="1"/>
</dbReference>
<evidence type="ECO:0000313" key="2">
    <source>
        <dbReference type="EMBL" id="TJZ79148.1"/>
    </source>
</evidence>
<sequence>MRDPFNTEAVGFDDPLAMLHACHERVRHYAGLLPRLAAHVTEHGVDAQAVEAARAILRYFDVAAPLHHADEDDDLFALLAGRLQGEPLRVLRELQVEHDVLGVQWQHWRGLLMSLIQGHGAVLNEVSAMAFAQQYIAHADREETHVYPWAETLVRPDELVKMGRRMAARRMPATD</sequence>
<dbReference type="Proteomes" id="UP000310016">
    <property type="component" value="Unassembled WGS sequence"/>
</dbReference>
<protein>
    <submittedName>
        <fullName evidence="2">Hemerythrin domain-containing protein</fullName>
    </submittedName>
</protein>
<name>A0A4V5MS87_9NEIS</name>
<dbReference type="InterPro" id="IPR012312">
    <property type="entry name" value="Hemerythrin-like"/>
</dbReference>
<accession>A0A4V5MS87</accession>
<dbReference type="Pfam" id="PF01814">
    <property type="entry name" value="Hemerythrin"/>
    <property type="match status" value="1"/>
</dbReference>
<dbReference type="EMBL" id="SUMF01000001">
    <property type="protein sequence ID" value="TJZ79148.1"/>
    <property type="molecule type" value="Genomic_DNA"/>
</dbReference>
<proteinExistence type="predicted"/>
<reference evidence="2 3" key="1">
    <citation type="submission" date="2019-04" db="EMBL/GenBank/DDBJ databases">
        <title>Chitiniphilus eburnea sp. nov., a novel chitinolytic bacterium isolated from aquaculture sludge.</title>
        <authorList>
            <person name="Sheng M."/>
        </authorList>
    </citation>
    <scope>NUCLEOTIDE SEQUENCE [LARGE SCALE GENOMIC DNA]</scope>
    <source>
        <strain evidence="2 3">HX-2-15</strain>
    </source>
</reference>
<organism evidence="2 3">
    <name type="scientific">Chitiniphilus eburneus</name>
    <dbReference type="NCBI Taxonomy" id="2571148"/>
    <lineage>
        <taxon>Bacteria</taxon>
        <taxon>Pseudomonadati</taxon>
        <taxon>Pseudomonadota</taxon>
        <taxon>Betaproteobacteria</taxon>
        <taxon>Neisseriales</taxon>
        <taxon>Chitinibacteraceae</taxon>
        <taxon>Chitiniphilus</taxon>
    </lineage>
</organism>
<keyword evidence="3" id="KW-1185">Reference proteome</keyword>
<evidence type="ECO:0000259" key="1">
    <source>
        <dbReference type="Pfam" id="PF01814"/>
    </source>
</evidence>
<dbReference type="RefSeq" id="WP_136771662.1">
    <property type="nucleotide sequence ID" value="NZ_CP156074.1"/>
</dbReference>
<dbReference type="AlphaFoldDB" id="A0A4V5MS87"/>